<evidence type="ECO:0008006" key="4">
    <source>
        <dbReference type="Google" id="ProtNLM"/>
    </source>
</evidence>
<gene>
    <name evidence="2" type="ORF">GMRT_15087</name>
</gene>
<proteinExistence type="predicted"/>
<evidence type="ECO:0000256" key="1">
    <source>
        <dbReference type="SAM" id="MobiDB-lite"/>
    </source>
</evidence>
<organism evidence="2 3">
    <name type="scientific">Giardia muris</name>
    <dbReference type="NCBI Taxonomy" id="5742"/>
    <lineage>
        <taxon>Eukaryota</taxon>
        <taxon>Metamonada</taxon>
        <taxon>Diplomonadida</taxon>
        <taxon>Hexamitidae</taxon>
        <taxon>Giardiinae</taxon>
        <taxon>Giardia</taxon>
    </lineage>
</organism>
<accession>A0A4Z1SMZ6</accession>
<feature type="region of interest" description="Disordered" evidence="1">
    <location>
        <begin position="1033"/>
        <end position="1079"/>
    </location>
</feature>
<evidence type="ECO:0000313" key="3">
    <source>
        <dbReference type="Proteomes" id="UP000315496"/>
    </source>
</evidence>
<dbReference type="OrthoDB" id="1683831at2759"/>
<dbReference type="SMART" id="SM00185">
    <property type="entry name" value="ARM"/>
    <property type="match status" value="5"/>
</dbReference>
<dbReference type="InterPro" id="IPR016024">
    <property type="entry name" value="ARM-type_fold"/>
</dbReference>
<dbReference type="SUPFAM" id="SSF48371">
    <property type="entry name" value="ARM repeat"/>
    <property type="match status" value="2"/>
</dbReference>
<keyword evidence="3" id="KW-1185">Reference proteome</keyword>
<dbReference type="EMBL" id="VDLU01000004">
    <property type="protein sequence ID" value="TNJ26960.1"/>
    <property type="molecule type" value="Genomic_DNA"/>
</dbReference>
<dbReference type="Gene3D" id="1.25.10.10">
    <property type="entry name" value="Leucine-rich Repeat Variant"/>
    <property type="match status" value="3"/>
</dbReference>
<comment type="caution">
    <text evidence="2">The sequence shown here is derived from an EMBL/GenBank/DDBJ whole genome shotgun (WGS) entry which is preliminary data.</text>
</comment>
<dbReference type="Proteomes" id="UP000315496">
    <property type="component" value="Chromosome 4"/>
</dbReference>
<reference evidence="2 3" key="1">
    <citation type="submission" date="2019-05" db="EMBL/GenBank/DDBJ databases">
        <title>The compact genome of Giardia muris reveals important steps in the evolution of intestinal protozoan parasites.</title>
        <authorList>
            <person name="Xu F."/>
            <person name="Jimenez-Gonzalez A."/>
            <person name="Einarsson E."/>
            <person name="Astvaldsson A."/>
            <person name="Peirasmaki D."/>
            <person name="Eckmann L."/>
            <person name="Andersson J.O."/>
            <person name="Svard S.G."/>
            <person name="Jerlstrom-Hultqvist J."/>
        </authorList>
    </citation>
    <scope>NUCLEOTIDE SEQUENCE [LARGE SCALE GENOMIC DNA]</scope>
    <source>
        <strain evidence="2 3">Roberts-Thomson</strain>
    </source>
</reference>
<dbReference type="PANTHER" id="PTHR46241">
    <property type="entry name" value="ARMADILLO REPEAT-CONTAINING PROTEIN 4 ARMC4"/>
    <property type="match status" value="1"/>
</dbReference>
<dbReference type="InterPro" id="IPR011989">
    <property type="entry name" value="ARM-like"/>
</dbReference>
<dbReference type="PANTHER" id="PTHR46241:SF1">
    <property type="entry name" value="OUTER DYNEIN ARM-DOCKING COMPLEX SUBUNIT 2"/>
    <property type="match status" value="1"/>
</dbReference>
<dbReference type="InterPro" id="IPR000225">
    <property type="entry name" value="Armadillo"/>
</dbReference>
<dbReference type="VEuPathDB" id="GiardiaDB:GMRT_15087"/>
<dbReference type="AlphaFoldDB" id="A0A4Z1SMZ6"/>
<protein>
    <recommendedName>
        <fullName evidence="4">Catenin family protein</fullName>
    </recommendedName>
</protein>
<name>A0A4Z1SMZ6_GIAMU</name>
<feature type="region of interest" description="Disordered" evidence="1">
    <location>
        <begin position="30"/>
        <end position="54"/>
    </location>
</feature>
<evidence type="ECO:0000313" key="2">
    <source>
        <dbReference type="EMBL" id="TNJ26960.1"/>
    </source>
</evidence>
<sequence>MTKPGSDFYGTTPLGGIFRARSQSTMLLQASRGTSGGRVQPMSTQPRNRKGADDIITIEAFPELSDEEELSPNSESEGDLEYDNCPPVQLDDGRHGAPSVAPSSSNLFVRMVQAINDNSGLQAILAVATLKSTDFKVLKTRQLFLTAGGISALLRVVSSVSLVPLKQNDTGSDKIFRSDPKLAYESLFVLAALADIARDARKTIMSNDGIKIALSVVRAQFSPHIPFVAGIRARALRMIAGCLLDADCRRATRRIGGVQLLIATTKQAIKDYQAKPTPEQGSILFGAVAALDSMMASFSCREVFRAESGISLFVQIASDMPLSFPITDDMTKLTADAVREGNSADFLFETVTNTLRTLSQSPAGRQDIHHFGGIPKVCTLLQKTQSARVRQRSVAILANCAQDPGVDSAVRKAGGLAVLSSLLTSQDVDTLLSACKTIVLVCRSGPYFGSYEDSIVYNAHNGYLSFNARNDENILALVRYKSITNLSPHIEVSLDVLGVGENPSSSLIVTAKDDEKTSDVTVVLAKQKRLLVLSATRALAPLLSSKEGRAAFKATKALFSALLAHITVADPEIITATCFALSTGAEGDPELCKQIAAQDGLKKLWSLIKHPNILVVTAVARALVPLLYDKSRAQVIGRQINGSLEQLSVLLKCPTVIETSTDDIVDDAYRAYLTLECKGWLVGLVAELCKDEENARILTEYGLVPVVCDLTMTYATPDARADHPYAFYVYQLIREKCALALSTISCIESNMNAIADYGAIPAVVRLITSTSGVSVFDPAVVEDTTVIGGPVVECTNQYGSYVNFTETPATLDPNAPVDQDPQGTSNPYIITNRAAAIALSELSKNKKCAVLFRQCGAIYGLLTLIGSTDARTQEAASSALKNIRQMHIACIEAYTRRMERQLATINIEKNMDSVVSIPLVKAAVETIYNDLEFDEDECGSPRAARRQMLRMFRQAARQGIEPNDPTFLKTAMPKSSGSLNCGQSLQVSVLTAPKRDPQPRVQLRTPGRLTISDLNTGTSPIRMMASTKDFVQLTGSDNDASAPGDDEVYRQETPAEGYGRRPSSTGQVETDGIMDDDVY</sequence>